<name>A0ABP3RRJ3_9HYPH</name>
<dbReference type="Proteomes" id="UP001424441">
    <property type="component" value="Unassembled WGS sequence"/>
</dbReference>
<reference evidence="3" key="1">
    <citation type="journal article" date="2019" name="Int. J. Syst. Evol. Microbiol.">
        <title>The Global Catalogue of Microorganisms (GCM) 10K type strain sequencing project: providing services to taxonomists for standard genome sequencing and annotation.</title>
        <authorList>
            <consortium name="The Broad Institute Genomics Platform"/>
            <consortium name="The Broad Institute Genome Sequencing Center for Infectious Disease"/>
            <person name="Wu L."/>
            <person name="Ma J."/>
        </authorList>
    </citation>
    <scope>NUCLEOTIDE SEQUENCE [LARGE SCALE GENOMIC DNA]</scope>
    <source>
        <strain evidence="3">JCM 15115</strain>
    </source>
</reference>
<dbReference type="SUPFAM" id="SSF55781">
    <property type="entry name" value="GAF domain-like"/>
    <property type="match status" value="1"/>
</dbReference>
<feature type="domain" description="GAF" evidence="1">
    <location>
        <begin position="22"/>
        <end position="144"/>
    </location>
</feature>
<evidence type="ECO:0000313" key="2">
    <source>
        <dbReference type="EMBL" id="GAA0615484.1"/>
    </source>
</evidence>
<evidence type="ECO:0000259" key="1">
    <source>
        <dbReference type="Pfam" id="PF13185"/>
    </source>
</evidence>
<organism evidence="2 3">
    <name type="scientific">Paenochrobactrum glaciei</name>
    <dbReference type="NCBI Taxonomy" id="486407"/>
    <lineage>
        <taxon>Bacteria</taxon>
        <taxon>Pseudomonadati</taxon>
        <taxon>Pseudomonadota</taxon>
        <taxon>Alphaproteobacteria</taxon>
        <taxon>Hyphomicrobiales</taxon>
        <taxon>Brucellaceae</taxon>
        <taxon>Paenochrobactrum</taxon>
    </lineage>
</organism>
<dbReference type="InterPro" id="IPR003018">
    <property type="entry name" value="GAF"/>
</dbReference>
<dbReference type="EMBL" id="BAAADE010000017">
    <property type="protein sequence ID" value="GAA0615484.1"/>
    <property type="molecule type" value="Genomic_DNA"/>
</dbReference>
<gene>
    <name evidence="2" type="ORF">GCM10008943_33150</name>
</gene>
<dbReference type="InterPro" id="IPR029016">
    <property type="entry name" value="GAF-like_dom_sf"/>
</dbReference>
<comment type="caution">
    <text evidence="2">The sequence shown here is derived from an EMBL/GenBank/DDBJ whole genome shotgun (WGS) entry which is preliminary data.</text>
</comment>
<sequence>MQQEQSLLLLLAEKNQPDKIFQAVDRILKDSVGHKLLTMLYVDGGEVARVYSNDEKSYPVFGRKPMGATPWGDLVLKNQQPFLGKDRDSIIWAFFDHELIFSLGLGSAINIPVIYNGETIGTINLLDAEYAYDEADVEKAKALAPFLIPAFLEARRAK</sequence>
<accession>A0ABP3RRJ3</accession>
<dbReference type="Gene3D" id="3.30.450.40">
    <property type="match status" value="1"/>
</dbReference>
<keyword evidence="3" id="KW-1185">Reference proteome</keyword>
<dbReference type="Pfam" id="PF13185">
    <property type="entry name" value="GAF_2"/>
    <property type="match status" value="1"/>
</dbReference>
<evidence type="ECO:0000313" key="3">
    <source>
        <dbReference type="Proteomes" id="UP001424441"/>
    </source>
</evidence>
<proteinExistence type="predicted"/>
<protein>
    <recommendedName>
        <fullName evidence="1">GAF domain-containing protein</fullName>
    </recommendedName>
</protein>